<keyword evidence="1" id="KW-0812">Transmembrane</keyword>
<feature type="transmembrane region" description="Helical" evidence="1">
    <location>
        <begin position="70"/>
        <end position="89"/>
    </location>
</feature>
<feature type="transmembrane region" description="Helical" evidence="1">
    <location>
        <begin position="41"/>
        <end position="58"/>
    </location>
</feature>
<dbReference type="Proteomes" id="UP000182521">
    <property type="component" value="Chromosome"/>
</dbReference>
<evidence type="ECO:0000313" key="2">
    <source>
        <dbReference type="EMBL" id="APC96853.1"/>
    </source>
</evidence>
<accession>A0A1J0KSW3</accession>
<sequence>MSKQNIPEWSKRRDKIKKEKDFIRVKSNFLEKLNSFLERTLVFNFLYILLSIYLYVAYDMRFYLNHSTNTNFFLSILYILAMVVLYYICYLRAKKLGRKSIFILVLLSDVISFMHEFNLFIFIIELLLGLAALIIANINLKDEPSDDQIFK</sequence>
<evidence type="ECO:0000256" key="1">
    <source>
        <dbReference type="SAM" id="Phobius"/>
    </source>
</evidence>
<organism evidence="2 3">
    <name type="scientific">Francisella frigiditurris</name>
    <dbReference type="NCBI Taxonomy" id="1542390"/>
    <lineage>
        <taxon>Bacteria</taxon>
        <taxon>Pseudomonadati</taxon>
        <taxon>Pseudomonadota</taxon>
        <taxon>Gammaproteobacteria</taxon>
        <taxon>Thiotrichales</taxon>
        <taxon>Francisellaceae</taxon>
        <taxon>Francisella</taxon>
    </lineage>
</organism>
<dbReference type="KEGG" id="frc:KX01_1042"/>
<gene>
    <name evidence="2" type="ORF">KX01_1042</name>
</gene>
<keyword evidence="1" id="KW-0472">Membrane</keyword>
<dbReference type="EMBL" id="CP009654">
    <property type="protein sequence ID" value="APC96853.1"/>
    <property type="molecule type" value="Genomic_DNA"/>
</dbReference>
<keyword evidence="1" id="KW-1133">Transmembrane helix</keyword>
<keyword evidence="3" id="KW-1185">Reference proteome</keyword>
<protein>
    <submittedName>
        <fullName evidence="2">Uncharacterized protein</fullName>
    </submittedName>
</protein>
<proteinExistence type="predicted"/>
<name>A0A1J0KSW3_9GAMM</name>
<evidence type="ECO:0000313" key="3">
    <source>
        <dbReference type="Proteomes" id="UP000182521"/>
    </source>
</evidence>
<dbReference type="AlphaFoldDB" id="A0A1J0KSW3"/>
<dbReference type="RefSeq" id="WP_071663967.1">
    <property type="nucleotide sequence ID" value="NZ_CP009654.1"/>
</dbReference>
<reference evidence="3" key="1">
    <citation type="submission" date="2014-10" db="EMBL/GenBank/DDBJ databases">
        <authorList>
            <person name="Kuske C.R."/>
            <person name="Challacombe J.F."/>
            <person name="Daligault H.E."/>
            <person name="Davenport K.W."/>
            <person name="Johnson S.L."/>
            <person name="Siddaramappa S."/>
            <person name="Petersen J.M."/>
        </authorList>
    </citation>
    <scope>NUCLEOTIDE SEQUENCE [LARGE SCALE GENOMIC DNA]</scope>
    <source>
        <strain evidence="3">CA97-1460</strain>
    </source>
</reference>
<feature type="transmembrane region" description="Helical" evidence="1">
    <location>
        <begin position="120"/>
        <end position="140"/>
    </location>
</feature>